<feature type="transmembrane region" description="Helical" evidence="2">
    <location>
        <begin position="1507"/>
        <end position="1531"/>
    </location>
</feature>
<feature type="compositionally biased region" description="Low complexity" evidence="1">
    <location>
        <begin position="1882"/>
        <end position="1900"/>
    </location>
</feature>
<accession>A0A078AUM8</accession>
<proteinExistence type="predicted"/>
<dbReference type="SMART" id="SM00710">
    <property type="entry name" value="PbH1"/>
    <property type="match status" value="8"/>
</dbReference>
<feature type="compositionally biased region" description="Basic and acidic residues" evidence="1">
    <location>
        <begin position="1833"/>
        <end position="1844"/>
    </location>
</feature>
<dbReference type="InterPro" id="IPR011050">
    <property type="entry name" value="Pectin_lyase_fold/virulence"/>
</dbReference>
<dbReference type="PANTHER" id="PTHR11319:SF35">
    <property type="entry name" value="OUTER MEMBRANE PROTEIN PMPC-RELATED"/>
    <property type="match status" value="1"/>
</dbReference>
<feature type="compositionally biased region" description="Basic and acidic residues" evidence="1">
    <location>
        <begin position="2031"/>
        <end position="2046"/>
    </location>
</feature>
<sequence>MYTSMFKLCRFCFKVHSLRIRTSLSCPNSPGSCLNTTAVLACRNPQMPILNLDTLTCQANCDTANGWMKVDMPNHDWNNNETLTVCRTNIYFVDFLSTRQASIGTREFPHKRFTKVFVEQFNFYDAYPNSTIRIFVAANTANRIPINFKNEPIVILNKRFHVSTYNESVTSRVIIMPVNQGYNFSQKLSNSLITDVQNSVMYDYPITAIRGSIELIKFDIQVDLTTVDVNQKFLNMDEADGMLLHVAGSQLRLQGIFSDVKNAISARIYNNTFILSQTNYILTVRPSCMGDFDFTRTEFFISSNTFTNSPTVTVSYHLFFYKGFSNVTYHNNRLINIIGRGYSHFAGQYVVCPNLLPNNTIINFLVINNYWDMSIGRDDARIDLQVQETNPNITFSVKISNNTFIKLFSNNYFILVQNYNPSSYLEFNGNYFYGTRIEDIAITFQTDTAIYLFDNYVDDLYNRLRHFLYLDGPSKAHFKNLTISNAYTGLDYNAYALILADVADGKGVLIFENCNFTNWNIQMHYGINVAVKVKSLQIVNTLFTGVKMLPLWHILNIKEASQLVIEDVVFNNYSFQSPKSSNGFAINVINLDIRSSSPVSIIKNVIVQNMSTNFFQLINAHSDENSITGYLNFQNMTIQNNTFDAEISLFQFSGFLLDNAFFEIEISDSKFMNNNFTLYGNLISLMQNMIRPLTIRNTRFYQNYGAMFDLSSGNIALTAYPTQLKVDNCSFISNTPFSKALIVVNENCKSFIYNSYFLENYSTSRGSVIMADYQETQNYFENCTFENNSASVGGVFYTQFGSMIDCLNCTVQNNFGLKDSLIYQNKLLSLSDFIDNTTNAIKMNVPELGYLTKDYLNYLASNVLSIQNSVQLGLIYALNSISSNLKFQNLIIDSQENILSSFEASIIGGNLTIQNTIVTDTQNLLELTSTTFNMSGLKLVNISCNSNTAAKDKYLMSALLRSNFYIDKLEIYNTTNPIAFMLSSYLTLTNSVIQDVLITSELYQPISLTDSTANFTNVVVKNVILSSDSMIHLSFSYLNASGLDMTAINQTFITASDSNLYVNSSNFLRDTTKDPYNLTEVDLTSIEYIRSCLVVETSVVLIQDTKMKDFFTTDNGGAIASTNCDNVTVVGSTFQGNQAAMGGGLYLYCDEDQICNYQINNSTFIGNIGVQRGGALHYNYFAPIIDLDSINFTDNIAPYGQNISAYPYKLVVTNDHDIRQQVSGQIIINPVMIEVQDYYGNGKATFDEVTLLSDPGRENEHLKIVLQQYDNTLIGTAYRINNPDSLNREALQKQKCIKCPIGKFSLELNTSTCMNCPLNAQCPGGSIIDVDSGYWRAKFQSSQIHECLFSPACRGGTNWLDDNNVTWPTKCDSGYGGNLCHACVHHDGTMYTRSNKHECLKCSPNQTLNILRLVGIGLCLILALSILILLNLRRRGTNYLAVLTRMMTNYMQIISFAASFNLGWPESLKRLYDSISIISQSADAAFSLDCFFDNAGVNDMTNRTPTFFIKAMILLILPVMALIIIFMFWGLFSICRKYDKATFTRNTIVSIIVVIFLAHPTLTSNAFSMLNCYEIESGEQWLQADLEIKCWNSTHTKWFFFVGLPMLIVWVIGMPVLALILMYTNRKRLGEDLFFSRYRMLYQGLKKKHFYWEIVNTFRKISIVSINVFLSLYPDYIKAIYAMLMLAIIFKMQEILQPYEIPVFNWIEQREQIASIVTFYAGLYFVKADVSEAFKYIIIIIVFFVNAWFLVLWSFVAVNTFKWQFTKKIAAILRKIICKKLKEEDLKPVDEDSIGFSGNTTLNNTKGNSMIVPKGIAAEGEFDELEKIQNSQKKADGPDGDKSQILDQSDIPLKKNDYTMDQDEKTKDEGMKKTRKKRKTQKSSTDSNNVKSNKSTSSKDNPIKGSIIEDKSSKKREILSSFSEFSDKIEQHQQQQDQKTSKAKTQQKVKEIASSDEEVQQPKKEKSNKKKTPPKKDKTPKEQVIDDTEQRVSDDSSSVQEKKPAKKKKVEEKPKKKKKKVIESDQDTQEEDLKNQTRTHDKRMLDESADDINFQSTKQGLKMPYSSSMSKKYDEKDNTKSLKVKAKQLLQKPAQNQEEVDGNSSSSFQVEENRVYTIKKKSTKPTKGKKEKKDKQDERATSTIKSNIIQNDVHAMSMSDDSFAQDIRK</sequence>
<gene>
    <name evidence="3" type="primary">Contig13661.g14573</name>
    <name evidence="3" type="ORF">STYLEM_14973</name>
</gene>
<organism evidence="3 4">
    <name type="scientific">Stylonychia lemnae</name>
    <name type="common">Ciliate</name>
    <dbReference type="NCBI Taxonomy" id="5949"/>
    <lineage>
        <taxon>Eukaryota</taxon>
        <taxon>Sar</taxon>
        <taxon>Alveolata</taxon>
        <taxon>Ciliophora</taxon>
        <taxon>Intramacronucleata</taxon>
        <taxon>Spirotrichea</taxon>
        <taxon>Stichotrichia</taxon>
        <taxon>Sporadotrichida</taxon>
        <taxon>Oxytrichidae</taxon>
        <taxon>Stylonychinae</taxon>
        <taxon>Stylonychia</taxon>
    </lineage>
</organism>
<feature type="transmembrane region" description="Helical" evidence="2">
    <location>
        <begin position="1736"/>
        <end position="1758"/>
    </location>
</feature>
<keyword evidence="2" id="KW-0472">Membrane</keyword>
<feature type="transmembrane region" description="Helical" evidence="2">
    <location>
        <begin position="1676"/>
        <end position="1692"/>
    </location>
</feature>
<feature type="transmembrane region" description="Helical" evidence="2">
    <location>
        <begin position="1442"/>
        <end position="1464"/>
    </location>
</feature>
<evidence type="ECO:0000256" key="2">
    <source>
        <dbReference type="SAM" id="Phobius"/>
    </source>
</evidence>
<dbReference type="OMA" id="NISAYPY"/>
<feature type="transmembrane region" description="Helical" evidence="2">
    <location>
        <begin position="1543"/>
        <end position="1562"/>
    </location>
</feature>
<dbReference type="EMBL" id="CCKQ01014132">
    <property type="protein sequence ID" value="CDW85884.1"/>
    <property type="molecule type" value="Genomic_DNA"/>
</dbReference>
<dbReference type="OrthoDB" id="293546at2759"/>
<keyword evidence="2" id="KW-0812">Transmembrane</keyword>
<feature type="compositionally biased region" description="Basic and acidic residues" evidence="1">
    <location>
        <begin position="2071"/>
        <end position="2080"/>
    </location>
</feature>
<feature type="compositionally biased region" description="Polar residues" evidence="1">
    <location>
        <begin position="2093"/>
        <end position="2110"/>
    </location>
</feature>
<feature type="region of interest" description="Disordered" evidence="1">
    <location>
        <begin position="1829"/>
        <end position="2169"/>
    </location>
</feature>
<feature type="compositionally biased region" description="Basic and acidic residues" evidence="1">
    <location>
        <begin position="1907"/>
        <end position="1918"/>
    </location>
</feature>
<feature type="compositionally biased region" description="Basic and acidic residues" evidence="1">
    <location>
        <begin position="2131"/>
        <end position="2140"/>
    </location>
</feature>
<feature type="compositionally biased region" description="Basic residues" evidence="1">
    <location>
        <begin position="2117"/>
        <end position="2130"/>
    </location>
</feature>
<dbReference type="PANTHER" id="PTHR11319">
    <property type="entry name" value="G PROTEIN-COUPLED RECEPTOR-RELATED"/>
    <property type="match status" value="1"/>
</dbReference>
<feature type="transmembrane region" description="Helical" evidence="2">
    <location>
        <begin position="1410"/>
        <end position="1430"/>
    </location>
</feature>
<reference evidence="3 4" key="1">
    <citation type="submission" date="2014-06" db="EMBL/GenBank/DDBJ databases">
        <authorList>
            <person name="Swart Estienne"/>
        </authorList>
    </citation>
    <scope>NUCLEOTIDE SEQUENCE [LARGE SCALE GENOMIC DNA]</scope>
    <source>
        <strain evidence="3 4">130c</strain>
    </source>
</reference>
<dbReference type="Proteomes" id="UP000039865">
    <property type="component" value="Unassembled WGS sequence"/>
</dbReference>
<feature type="transmembrane region" description="Helical" evidence="2">
    <location>
        <begin position="1598"/>
        <end position="1623"/>
    </location>
</feature>
<dbReference type="SUPFAM" id="SSF51126">
    <property type="entry name" value="Pectin lyase-like"/>
    <property type="match status" value="1"/>
</dbReference>
<dbReference type="InParanoid" id="A0A078AUM8"/>
<keyword evidence="2" id="KW-1133">Transmembrane helix</keyword>
<evidence type="ECO:0000256" key="1">
    <source>
        <dbReference type="SAM" id="MobiDB-lite"/>
    </source>
</evidence>
<protein>
    <submittedName>
        <fullName evidence="3">Uncharacterized protein</fullName>
    </submittedName>
</protein>
<dbReference type="InterPro" id="IPR006626">
    <property type="entry name" value="PbH1"/>
</dbReference>
<evidence type="ECO:0000313" key="3">
    <source>
        <dbReference type="EMBL" id="CDW85884.1"/>
    </source>
</evidence>
<feature type="compositionally biased region" description="Basic and acidic residues" evidence="1">
    <location>
        <begin position="1974"/>
        <end position="1994"/>
    </location>
</feature>
<name>A0A078AUM8_STYLE</name>
<keyword evidence="4" id="KW-1185">Reference proteome</keyword>
<feature type="compositionally biased region" description="Polar residues" evidence="1">
    <location>
        <begin position="2141"/>
        <end position="2150"/>
    </location>
</feature>
<evidence type="ECO:0000313" key="4">
    <source>
        <dbReference type="Proteomes" id="UP000039865"/>
    </source>
</evidence>
<feature type="compositionally biased region" description="Basic and acidic residues" evidence="1">
    <location>
        <begin position="1852"/>
        <end position="1872"/>
    </location>
</feature>